<feature type="transmembrane region" description="Helical" evidence="3">
    <location>
        <begin position="59"/>
        <end position="80"/>
    </location>
</feature>
<evidence type="ECO:0000256" key="2">
    <source>
        <dbReference type="SAM" id="MobiDB-lite"/>
    </source>
</evidence>
<evidence type="ECO:0000256" key="3">
    <source>
        <dbReference type="SAM" id="Phobius"/>
    </source>
</evidence>
<dbReference type="EMBL" id="WTYT01000004">
    <property type="protein sequence ID" value="MXO65988.1"/>
    <property type="molecule type" value="Genomic_DNA"/>
</dbReference>
<keyword evidence="3" id="KW-0812">Transmembrane</keyword>
<dbReference type="RefSeq" id="WP_160736447.1">
    <property type="nucleotide sequence ID" value="NZ_WTYT01000004.1"/>
</dbReference>
<dbReference type="OrthoDB" id="9777715at2"/>
<gene>
    <name evidence="4" type="ORF">GRI91_09505</name>
</gene>
<dbReference type="Proteomes" id="UP000438476">
    <property type="component" value="Unassembled WGS sequence"/>
</dbReference>
<evidence type="ECO:0000313" key="5">
    <source>
        <dbReference type="Proteomes" id="UP000438476"/>
    </source>
</evidence>
<keyword evidence="3" id="KW-0472">Membrane</keyword>
<protein>
    <submittedName>
        <fullName evidence="4">ATPase</fullName>
    </submittedName>
</protein>
<feature type="transmembrane region" description="Helical" evidence="3">
    <location>
        <begin position="92"/>
        <end position="114"/>
    </location>
</feature>
<evidence type="ECO:0000313" key="4">
    <source>
        <dbReference type="EMBL" id="MXO65988.1"/>
    </source>
</evidence>
<feature type="coiled-coil region" evidence="1">
    <location>
        <begin position="304"/>
        <end position="461"/>
    </location>
</feature>
<keyword evidence="5" id="KW-1185">Reference proteome</keyword>
<keyword evidence="1" id="KW-0175">Coiled coil</keyword>
<feature type="coiled-coil region" evidence="1">
    <location>
        <begin position="122"/>
        <end position="149"/>
    </location>
</feature>
<reference evidence="4 5" key="1">
    <citation type="submission" date="2019-12" db="EMBL/GenBank/DDBJ databases">
        <title>Genomic-based taxomic classification of the family Erythrobacteraceae.</title>
        <authorList>
            <person name="Xu L."/>
        </authorList>
    </citation>
    <scope>NUCLEOTIDE SEQUENCE [LARGE SCALE GENOMIC DNA]</scope>
    <source>
        <strain evidence="4 5">LMG 29518</strain>
    </source>
</reference>
<organism evidence="4 5">
    <name type="scientific">Altericroceibacterium endophyticum</name>
    <dbReference type="NCBI Taxonomy" id="1808508"/>
    <lineage>
        <taxon>Bacteria</taxon>
        <taxon>Pseudomonadati</taxon>
        <taxon>Pseudomonadota</taxon>
        <taxon>Alphaproteobacteria</taxon>
        <taxon>Sphingomonadales</taxon>
        <taxon>Erythrobacteraceae</taxon>
        <taxon>Altericroceibacterium</taxon>
    </lineage>
</organism>
<accession>A0A6I4T5N4</accession>
<name>A0A6I4T5N4_9SPHN</name>
<keyword evidence="3" id="KW-1133">Transmembrane helix</keyword>
<evidence type="ECO:0000256" key="1">
    <source>
        <dbReference type="SAM" id="Coils"/>
    </source>
</evidence>
<feature type="compositionally biased region" description="Low complexity" evidence="2">
    <location>
        <begin position="25"/>
        <end position="39"/>
    </location>
</feature>
<sequence>MSGIKNLVSVTDDGETGAAPSVQQTAPESSAYETSAAEETWVDDTAEDADDDMSADKSWIVPALAVFLITAWSGLFAFAHSSLWRDPPAMETVPALVSQWAIPVILIVGLWLLIQRNSRSEANRFARAARALSTESQQLEQRLITVNRELSLAREFIAAQGRDLESLGRVASERLSDHANHLQSLIRDNSSQLETIRNVSKHAVDNMEQLRGNLPVLTNSARDVTNQIGNAGRTASEQLDTLNSGFDRLAQTGSQTEARVLALRDQVDDAVTEFTRRGEEFSALSAERFRVLGTESDAFRARLAEEEDKAVAALQDRLAVLSRDAAQVGEELRGSENAASAEWSQTIADLRAQLSAARDDLAELDQNQHEKAHQRLLTLKAELAELDASLAERIANFDAEFAQRRDSAAAREKAAMASLESDLRALDAKVAERHERQKTHVASMAEQSETLADKLETLNQRTEQIVALGGDSSRQLSEAISRLSDELVSSRLSLEGTEALVARLTDDAVRLLEIVRASVDHGKDDLPRAIGTAEERLQALQDRSEQTHKLFESAEKIGRTLDDQIAGIRKSTEDAVTQLDTLHERMTEKGDAQAVHIAALRESLSELSAEADTLSGRARDELEAALSSLQQATRQALTGLESAQSETIHQLAERVGEENSRAIENALRESVEGTVAELDESAREAAGRSREAAQYLYEQLARVSELTVNLERRVAQAKQNAEEKTDGDFARKMSQITESLNSHSIDIAKAMSQDVSDTAWAAYMKGDRGIFTRRAVKLLDREEAREIAQIYEDDDGLHEIINRYIHDFEAMLRSVLSTAEGNTMAVTLLSSDMGKLYVALAQAIERLRR</sequence>
<dbReference type="AlphaFoldDB" id="A0A6I4T5N4"/>
<feature type="region of interest" description="Disordered" evidence="2">
    <location>
        <begin position="1"/>
        <end position="40"/>
    </location>
</feature>
<proteinExistence type="predicted"/>
<comment type="caution">
    <text evidence="4">The sequence shown here is derived from an EMBL/GenBank/DDBJ whole genome shotgun (WGS) entry which is preliminary data.</text>
</comment>